<dbReference type="EMBL" id="GG738850">
    <property type="protein sequence ID" value="EFC48772.1"/>
    <property type="molecule type" value="Genomic_DNA"/>
</dbReference>
<protein>
    <submittedName>
        <fullName evidence="8">Predicted protein</fullName>
    </submittedName>
</protein>
<dbReference type="AlphaFoldDB" id="D2V3H4"/>
<dbReference type="VEuPathDB" id="AmoebaDB:NAEGRDRAFT_57004"/>
<dbReference type="GeneID" id="8852491"/>
<evidence type="ECO:0000259" key="6">
    <source>
        <dbReference type="PROSITE" id="PS50089"/>
    </source>
</evidence>
<evidence type="ECO:0000313" key="9">
    <source>
        <dbReference type="Proteomes" id="UP000006671"/>
    </source>
</evidence>
<dbReference type="KEGG" id="ngr:NAEGRDRAFT_57004"/>
<dbReference type="Pfam" id="PF13920">
    <property type="entry name" value="zf-C3HC4_3"/>
    <property type="match status" value="1"/>
</dbReference>
<feature type="compositionally biased region" description="Low complexity" evidence="5">
    <location>
        <begin position="38"/>
        <end position="54"/>
    </location>
</feature>
<dbReference type="PROSITE" id="PS50089">
    <property type="entry name" value="ZF_RING_2"/>
    <property type="match status" value="1"/>
</dbReference>
<evidence type="ECO:0000313" key="8">
    <source>
        <dbReference type="EMBL" id="EFC48772.1"/>
    </source>
</evidence>
<evidence type="ECO:0000256" key="3">
    <source>
        <dbReference type="ARBA" id="ARBA00022833"/>
    </source>
</evidence>
<keyword evidence="9" id="KW-1185">Reference proteome</keyword>
<dbReference type="OrthoDB" id="661148at2759"/>
<dbReference type="Gene3D" id="3.30.40.10">
    <property type="entry name" value="Zinc/RING finger domain, C3HC4 (zinc finger)"/>
    <property type="match status" value="1"/>
</dbReference>
<feature type="domain" description="ZZ-type" evidence="7">
    <location>
        <begin position="59"/>
        <end position="114"/>
    </location>
</feature>
<dbReference type="GO" id="GO:0008270">
    <property type="term" value="F:zinc ion binding"/>
    <property type="evidence" value="ECO:0007669"/>
    <property type="project" value="UniProtKB-KW"/>
</dbReference>
<evidence type="ECO:0000256" key="2">
    <source>
        <dbReference type="ARBA" id="ARBA00022771"/>
    </source>
</evidence>
<proteinExistence type="predicted"/>
<dbReference type="InterPro" id="IPR043145">
    <property type="entry name" value="Znf_ZZ_sf"/>
</dbReference>
<evidence type="ECO:0000256" key="5">
    <source>
        <dbReference type="SAM" id="MobiDB-lite"/>
    </source>
</evidence>
<organism evidence="9">
    <name type="scientific">Naegleria gruberi</name>
    <name type="common">Amoeba</name>
    <dbReference type="NCBI Taxonomy" id="5762"/>
    <lineage>
        <taxon>Eukaryota</taxon>
        <taxon>Discoba</taxon>
        <taxon>Heterolobosea</taxon>
        <taxon>Tetramitia</taxon>
        <taxon>Eutetramitia</taxon>
        <taxon>Vahlkampfiidae</taxon>
        <taxon>Naegleria</taxon>
    </lineage>
</organism>
<dbReference type="SMART" id="SM00184">
    <property type="entry name" value="RING"/>
    <property type="match status" value="1"/>
</dbReference>
<accession>D2V3H4</accession>
<dbReference type="InterPro" id="IPR013083">
    <property type="entry name" value="Znf_RING/FYVE/PHD"/>
</dbReference>
<evidence type="ECO:0000256" key="1">
    <source>
        <dbReference type="ARBA" id="ARBA00022723"/>
    </source>
</evidence>
<dbReference type="Pfam" id="PF00569">
    <property type="entry name" value="ZZ"/>
    <property type="match status" value="1"/>
</dbReference>
<feature type="region of interest" description="Disordered" evidence="5">
    <location>
        <begin position="190"/>
        <end position="213"/>
    </location>
</feature>
<sequence length="428" mass="47493">MEHQTTPLKKMFNFSSSSPSLASSMVNHGGNRMFSSVNGSNTTTNNNTGSAQQQQATVHTSYRCDGCSVEPIVGVRYHCATCGNFDYCENCFHTKKGISHPSFHTFLTHGVSASNNNSMMTSSKPISSSVIVNNPPSRNNNNMLTNNPMINSSTIPTTTSTTSNNMSNSMIYQPPRPYNPQQPIITSSYPSNMNNNIYQPPPSYPRSNPPPPSYPQQFPSVVGSSISSNPMTTSTVINQTPLTTSTTLNSAVKIIPPSSSNVAPSSSTATSTENKEKKECHCCSASVSTNIHQCVTCFELSPSEDYCLCKDCHENFKQFGTENPIHLHDHTFQHFVDVKHLNIWKKTKGLENLKKQTSDKFGELEKLEIEEDHLLCVICNEKLRNIVFLECKHCVCCHECVDQLKKVETKKECPLCRTVSEHIKIFWA</sequence>
<dbReference type="OMA" id="HIKIFWA"/>
<dbReference type="PROSITE" id="PS50135">
    <property type="entry name" value="ZF_ZZ_2"/>
    <property type="match status" value="1"/>
</dbReference>
<dbReference type="Proteomes" id="UP000006671">
    <property type="component" value="Unassembled WGS sequence"/>
</dbReference>
<dbReference type="RefSeq" id="XP_002681516.1">
    <property type="nucleotide sequence ID" value="XM_002681470.1"/>
</dbReference>
<dbReference type="InParanoid" id="D2V3H4"/>
<dbReference type="InterPro" id="IPR000433">
    <property type="entry name" value="Znf_ZZ"/>
</dbReference>
<keyword evidence="3" id="KW-0862">Zinc</keyword>
<keyword evidence="1" id="KW-0479">Metal-binding</keyword>
<feature type="region of interest" description="Disordered" evidence="5">
    <location>
        <begin position="34"/>
        <end position="54"/>
    </location>
</feature>
<feature type="domain" description="RING-type" evidence="6">
    <location>
        <begin position="376"/>
        <end position="417"/>
    </location>
</feature>
<dbReference type="InterPro" id="IPR001841">
    <property type="entry name" value="Znf_RING"/>
</dbReference>
<name>D2V3H4_NAEGR</name>
<dbReference type="Gene3D" id="3.30.60.90">
    <property type="match status" value="1"/>
</dbReference>
<reference evidence="8 9" key="1">
    <citation type="journal article" date="2010" name="Cell">
        <title>The genome of Naegleria gruberi illuminates early eukaryotic versatility.</title>
        <authorList>
            <person name="Fritz-Laylin L.K."/>
            <person name="Prochnik S.E."/>
            <person name="Ginger M.L."/>
            <person name="Dacks J.B."/>
            <person name="Carpenter M.L."/>
            <person name="Field M.C."/>
            <person name="Kuo A."/>
            <person name="Paredez A."/>
            <person name="Chapman J."/>
            <person name="Pham J."/>
            <person name="Shu S."/>
            <person name="Neupane R."/>
            <person name="Cipriano M."/>
            <person name="Mancuso J."/>
            <person name="Tu H."/>
            <person name="Salamov A."/>
            <person name="Lindquist E."/>
            <person name="Shapiro H."/>
            <person name="Lucas S."/>
            <person name="Grigoriev I.V."/>
            <person name="Cande W.Z."/>
            <person name="Fulton C."/>
            <person name="Rokhsar D.S."/>
            <person name="Dawson S.C."/>
        </authorList>
    </citation>
    <scope>NUCLEOTIDE SEQUENCE [LARGE SCALE GENOMIC DNA]</scope>
    <source>
        <strain evidence="8 9">NEG-M</strain>
    </source>
</reference>
<feature type="compositionally biased region" description="Pro residues" evidence="5">
    <location>
        <begin position="199"/>
        <end position="213"/>
    </location>
</feature>
<gene>
    <name evidence="8" type="ORF">NAEGRDRAFT_57004</name>
</gene>
<dbReference type="SMART" id="SM00291">
    <property type="entry name" value="ZnF_ZZ"/>
    <property type="match status" value="1"/>
</dbReference>
<keyword evidence="2 4" id="KW-0863">Zinc-finger</keyword>
<evidence type="ECO:0000256" key="4">
    <source>
        <dbReference type="PROSITE-ProRule" id="PRU00228"/>
    </source>
</evidence>
<dbReference type="eggNOG" id="KOG1426">
    <property type="taxonomic scope" value="Eukaryota"/>
</dbReference>
<dbReference type="SUPFAM" id="SSF57850">
    <property type="entry name" value="RING/U-box"/>
    <property type="match status" value="2"/>
</dbReference>
<evidence type="ECO:0000259" key="7">
    <source>
        <dbReference type="PROSITE" id="PS50135"/>
    </source>
</evidence>
<dbReference type="CDD" id="cd02249">
    <property type="entry name" value="ZZ"/>
    <property type="match status" value="1"/>
</dbReference>